<evidence type="ECO:0000313" key="1">
    <source>
        <dbReference type="EMBL" id="KHG24698.1"/>
    </source>
</evidence>
<organism evidence="1 2">
    <name type="scientific">Gossypium arboreum</name>
    <name type="common">Tree cotton</name>
    <name type="synonym">Gossypium nanking</name>
    <dbReference type="NCBI Taxonomy" id="29729"/>
    <lineage>
        <taxon>Eukaryota</taxon>
        <taxon>Viridiplantae</taxon>
        <taxon>Streptophyta</taxon>
        <taxon>Embryophyta</taxon>
        <taxon>Tracheophyta</taxon>
        <taxon>Spermatophyta</taxon>
        <taxon>Magnoliopsida</taxon>
        <taxon>eudicotyledons</taxon>
        <taxon>Gunneridae</taxon>
        <taxon>Pentapetalae</taxon>
        <taxon>rosids</taxon>
        <taxon>malvids</taxon>
        <taxon>Malvales</taxon>
        <taxon>Malvaceae</taxon>
        <taxon>Malvoideae</taxon>
        <taxon>Gossypium</taxon>
    </lineage>
</organism>
<evidence type="ECO:0000313" key="2">
    <source>
        <dbReference type="Proteomes" id="UP000032142"/>
    </source>
</evidence>
<name>A0A0B0PE37_GOSAR</name>
<reference evidence="2" key="1">
    <citation type="submission" date="2014-09" db="EMBL/GenBank/DDBJ databases">
        <authorList>
            <person name="Mudge J."/>
            <person name="Ramaraj T."/>
            <person name="Lindquist I.E."/>
            <person name="Bharti A.K."/>
            <person name="Sundararajan A."/>
            <person name="Cameron C.T."/>
            <person name="Woodward J.E."/>
            <person name="May G.D."/>
            <person name="Brubaker C."/>
            <person name="Broadhvest J."/>
            <person name="Wilkins T.A."/>
        </authorList>
    </citation>
    <scope>NUCLEOTIDE SEQUENCE</scope>
    <source>
        <strain evidence="2">cv. AKA8401</strain>
    </source>
</reference>
<sequence>MLLNPKEWPFQNRPRIGLDRDTPVWHACVGWLRPCFESAK</sequence>
<keyword evidence="2" id="KW-1185">Reference proteome</keyword>
<accession>A0A0B0PE37</accession>
<gene>
    <name evidence="1" type="ORF">F383_00035</name>
</gene>
<protein>
    <submittedName>
        <fullName evidence="1">Uncharacterized protein</fullName>
    </submittedName>
</protein>
<dbReference type="AlphaFoldDB" id="A0A0B0PE37"/>
<proteinExistence type="predicted"/>
<dbReference type="EMBL" id="KN429710">
    <property type="protein sequence ID" value="KHG24698.1"/>
    <property type="molecule type" value="Genomic_DNA"/>
</dbReference>
<dbReference type="Proteomes" id="UP000032142">
    <property type="component" value="Unassembled WGS sequence"/>
</dbReference>